<evidence type="ECO:0000256" key="1">
    <source>
        <dbReference type="SAM" id="Coils"/>
    </source>
</evidence>
<dbReference type="Proteomes" id="UP000688137">
    <property type="component" value="Unassembled WGS sequence"/>
</dbReference>
<protein>
    <submittedName>
        <fullName evidence="2">Uncharacterized protein</fullName>
    </submittedName>
</protein>
<comment type="caution">
    <text evidence="2">The sequence shown here is derived from an EMBL/GenBank/DDBJ whole genome shotgun (WGS) entry which is preliminary data.</text>
</comment>
<keyword evidence="1" id="KW-0175">Coiled coil</keyword>
<dbReference type="EMBL" id="CAJJDM010000102">
    <property type="protein sequence ID" value="CAD8095880.1"/>
    <property type="molecule type" value="Genomic_DNA"/>
</dbReference>
<gene>
    <name evidence="2" type="ORF">PPRIM_AZ9-3.1.T0990198</name>
</gene>
<organism evidence="2 3">
    <name type="scientific">Paramecium primaurelia</name>
    <dbReference type="NCBI Taxonomy" id="5886"/>
    <lineage>
        <taxon>Eukaryota</taxon>
        <taxon>Sar</taxon>
        <taxon>Alveolata</taxon>
        <taxon>Ciliophora</taxon>
        <taxon>Intramacronucleata</taxon>
        <taxon>Oligohymenophorea</taxon>
        <taxon>Peniculida</taxon>
        <taxon>Parameciidae</taxon>
        <taxon>Paramecium</taxon>
    </lineage>
</organism>
<proteinExistence type="predicted"/>
<keyword evidence="3" id="KW-1185">Reference proteome</keyword>
<dbReference type="AlphaFoldDB" id="A0A8S1NWB3"/>
<dbReference type="OMA" id="REKEYWI"/>
<evidence type="ECO:0000313" key="2">
    <source>
        <dbReference type="EMBL" id="CAD8095880.1"/>
    </source>
</evidence>
<evidence type="ECO:0000313" key="3">
    <source>
        <dbReference type="Proteomes" id="UP000688137"/>
    </source>
</evidence>
<feature type="coiled-coil region" evidence="1">
    <location>
        <begin position="16"/>
        <end position="215"/>
    </location>
</feature>
<sequence length="506" mass="59979">MAQVDINKKKTNEFTYTEILEENNMLKRKLQDLMKQIKQFEQESKGLQYENEILQKCLAQQKSNTQQEIKNKQVEDQIAQLQAIHQREKEYWIRDQQEQVNRIKQVQEQTKRILQDKIDHLEKENEFLQMELENNKTIIENYEFQIEQIQQNHKAESNNLQRELKQKQYSIDELKFQIQEQGMISQRSNNNQELLNKLKEAIDELNKCKKIISNQQYEIQLQCRLFDELRQDYQKKLCKERSKSQMSFKAAQEVKNEYEKKYCNLMEQIIKNQTSRSCNASFKLLPSSMDQTMNNDCSRISNNQSNNIGGLSAINKALSDSIDDYEKSILNNISGNVTKRKPSKSEWEKKQKGQQNIMISVTPENQMRPQSQQQEIFSPKISQKRAQSIHSSKGIKQYTFNLCEYNESRNSNDSEQFYSQCTQQTRQSKLTLKPQKCNNDIKRNSKHQKSLSTYRSVKDKENLQFTIPEENQKINSINTSKQLQILEDKNERLDTNTKFNSLLKVI</sequence>
<name>A0A8S1NWB3_PARPR</name>
<reference evidence="2" key="1">
    <citation type="submission" date="2021-01" db="EMBL/GenBank/DDBJ databases">
        <authorList>
            <consortium name="Genoscope - CEA"/>
            <person name="William W."/>
        </authorList>
    </citation>
    <scope>NUCLEOTIDE SEQUENCE</scope>
</reference>
<accession>A0A8S1NWB3</accession>